<accession>X0X705</accession>
<proteinExistence type="predicted"/>
<feature type="non-terminal residue" evidence="1">
    <location>
        <position position="1"/>
    </location>
</feature>
<dbReference type="EMBL" id="BARS01043980">
    <property type="protein sequence ID" value="GAG31177.1"/>
    <property type="molecule type" value="Genomic_DNA"/>
</dbReference>
<protein>
    <submittedName>
        <fullName evidence="1">Uncharacterized protein</fullName>
    </submittedName>
</protein>
<dbReference type="AlphaFoldDB" id="X0X705"/>
<sequence>FPYALDNGAWSVHAKGKGGHLDLDLFTRLVDQLGARADWCTAPDAVGGGALSLSLSLAWLPWVLDRTRLALIPVQDGMSKADLRPHLGKRVGIFVGGTTEWKLSSTPMWGELAAELGCYLHVGRVNTMGRMKICAAAGTHSIDGTSAIQFPSTIADITRWNSGFTTAGGTCVCAHIGDLNDATT</sequence>
<reference evidence="1" key="1">
    <citation type="journal article" date="2014" name="Front. Microbiol.">
        <title>High frequency of phylogenetically diverse reductive dehalogenase-homologous genes in deep subseafloor sedimentary metagenomes.</title>
        <authorList>
            <person name="Kawai M."/>
            <person name="Futagami T."/>
            <person name="Toyoda A."/>
            <person name="Takaki Y."/>
            <person name="Nishi S."/>
            <person name="Hori S."/>
            <person name="Arai W."/>
            <person name="Tsubouchi T."/>
            <person name="Morono Y."/>
            <person name="Uchiyama I."/>
            <person name="Ito T."/>
            <person name="Fujiyama A."/>
            <person name="Inagaki F."/>
            <person name="Takami H."/>
        </authorList>
    </citation>
    <scope>NUCLEOTIDE SEQUENCE</scope>
    <source>
        <strain evidence="1">Expedition CK06-06</strain>
    </source>
</reference>
<comment type="caution">
    <text evidence="1">The sequence shown here is derived from an EMBL/GenBank/DDBJ whole genome shotgun (WGS) entry which is preliminary data.</text>
</comment>
<gene>
    <name evidence="1" type="ORF">S01H1_66505</name>
</gene>
<evidence type="ECO:0000313" key="1">
    <source>
        <dbReference type="EMBL" id="GAG31177.1"/>
    </source>
</evidence>
<name>X0X705_9ZZZZ</name>
<organism evidence="1">
    <name type="scientific">marine sediment metagenome</name>
    <dbReference type="NCBI Taxonomy" id="412755"/>
    <lineage>
        <taxon>unclassified sequences</taxon>
        <taxon>metagenomes</taxon>
        <taxon>ecological metagenomes</taxon>
    </lineage>
</organism>